<keyword evidence="5" id="KW-1185">Reference proteome</keyword>
<dbReference type="AlphaFoldDB" id="F0VKJ5"/>
<sequence length="340" mass="36243">MTQNPGALKTATTVAAGRRPVFCRRLCSWLSACFLVVSLCSFRLQFLVAEQSQCTTGKSVLQLDAKGNDPVTFSCESGVEHLYPPPPSTSGVKKVCETSDCTNAVDFTLADVTWEPQSTGGSITATSVQQASTIYVKCTSATQTVTLSRDGITPVAQKPSEKNCTVQISIWGPPKRGSGYPEHNNDTLSLEVTSASQSVTFACGNNQYLTPELFDKVFTADTFRDQVRIKERLAGASLVKHATTAGTDNPPAYTLTVPQLPAQPTTLYYKCRKTGDKQDASQDCNVVIQVAKAEDGGEASGTSSETTTISPETSGSSAGKWSTTLIASVFSVSLVLTTMW</sequence>
<dbReference type="SUPFAM" id="SSF74877">
    <property type="entry name" value="Major surface antigen p30, SAG1"/>
    <property type="match status" value="1"/>
</dbReference>
<feature type="region of interest" description="Disordered" evidence="1">
    <location>
        <begin position="295"/>
        <end position="319"/>
    </location>
</feature>
<dbReference type="RefSeq" id="XP_003884626.1">
    <property type="nucleotide sequence ID" value="XM_003884577.1"/>
</dbReference>
<dbReference type="VEuPathDB" id="ToxoDB:NCLIV_050240"/>
<evidence type="ECO:0000313" key="5">
    <source>
        <dbReference type="Proteomes" id="UP000007494"/>
    </source>
</evidence>
<evidence type="ECO:0000313" key="4">
    <source>
        <dbReference type="EMBL" id="CEL69310.1"/>
    </source>
</evidence>
<evidence type="ECO:0000256" key="1">
    <source>
        <dbReference type="SAM" id="MobiDB-lite"/>
    </source>
</evidence>
<dbReference type="GO" id="GO:0016020">
    <property type="term" value="C:membrane"/>
    <property type="evidence" value="ECO:0007669"/>
    <property type="project" value="InterPro"/>
</dbReference>
<reference evidence="4" key="4">
    <citation type="journal article" date="2015" name="PLoS ONE">
        <title>Comprehensive Evaluation of Toxoplasma gondii VEG and Neospora caninum LIV Genomes with Tachyzoite Stage Transcriptome and Proteome Defines Novel Transcript Features.</title>
        <authorList>
            <person name="Ramaprasad A."/>
            <person name="Mourier T."/>
            <person name="Naeem R."/>
            <person name="Malas T.B."/>
            <person name="Moussa E."/>
            <person name="Panigrahi A."/>
            <person name="Vermont S.J."/>
            <person name="Otto T.D."/>
            <person name="Wastling J."/>
            <person name="Pain A."/>
        </authorList>
    </citation>
    <scope>NUCLEOTIDE SEQUENCE</scope>
    <source>
        <strain evidence="4">Liverpool</strain>
    </source>
</reference>
<dbReference type="InParanoid" id="F0VKJ5"/>
<name>F0VKJ5_NEOCL</name>
<dbReference type="Gene3D" id="2.60.40.1320">
    <property type="entry name" value="SRS domain"/>
    <property type="match status" value="2"/>
</dbReference>
<dbReference type="EMBL" id="LN714485">
    <property type="protein sequence ID" value="CEL69310.1"/>
    <property type="molecule type" value="Genomic_DNA"/>
</dbReference>
<dbReference type="eggNOG" id="ENOG502TMFF">
    <property type="taxonomic scope" value="Eukaryota"/>
</dbReference>
<evidence type="ECO:0000259" key="2">
    <source>
        <dbReference type="Pfam" id="PF04092"/>
    </source>
</evidence>
<evidence type="ECO:0000313" key="3">
    <source>
        <dbReference type="EMBL" id="CBZ54596.1"/>
    </source>
</evidence>
<feature type="compositionally biased region" description="Low complexity" evidence="1">
    <location>
        <begin position="300"/>
        <end position="317"/>
    </location>
</feature>
<accession>F0VKJ5</accession>
<feature type="domain" description="SRS" evidence="2">
    <location>
        <begin position="184"/>
        <end position="290"/>
    </location>
</feature>
<dbReference type="Proteomes" id="UP000007494">
    <property type="component" value="Chromosome X"/>
</dbReference>
<protein>
    <submittedName>
        <fullName evidence="3">SRS domain-containing protein</fullName>
    </submittedName>
</protein>
<dbReference type="InterPro" id="IPR007226">
    <property type="entry name" value="SRS_dom"/>
</dbReference>
<reference evidence="3" key="1">
    <citation type="submission" date="2011-02" db="EMBL/GenBank/DDBJ databases">
        <authorList>
            <person name="Aslett M."/>
        </authorList>
    </citation>
    <scope>NUCLEOTIDE SEQUENCE</scope>
    <source>
        <strain evidence="3">Liverpool</strain>
    </source>
</reference>
<reference evidence="3" key="2">
    <citation type="submission" date="2011-03" db="EMBL/GenBank/DDBJ databases">
        <title>Comparative genomics and transcriptomics of Neospora caninum and Toxoplasma gondii.</title>
        <authorList>
            <person name="Reid A.J."/>
            <person name="Sohal A."/>
            <person name="Harris D."/>
            <person name="Quail M."/>
            <person name="Sanders M."/>
            <person name="Berriman M."/>
            <person name="Wastling J.M."/>
            <person name="Pain A."/>
        </authorList>
    </citation>
    <scope>NUCLEOTIDE SEQUENCE</scope>
    <source>
        <strain evidence="3">Liverpool</strain>
    </source>
</reference>
<dbReference type="InterPro" id="IPR036755">
    <property type="entry name" value="SRS_dom_sf"/>
</dbReference>
<dbReference type="EMBL" id="FR823391">
    <property type="protein sequence ID" value="CBZ54596.1"/>
    <property type="molecule type" value="Genomic_DNA"/>
</dbReference>
<gene>
    <name evidence="4" type="ORF">BN1204_050240</name>
    <name evidence="3" type="ORF">NCLIV_050240</name>
</gene>
<proteinExistence type="predicted"/>
<dbReference type="Pfam" id="PF04092">
    <property type="entry name" value="SAG"/>
    <property type="match status" value="1"/>
</dbReference>
<reference evidence="5" key="3">
    <citation type="journal article" date="2012" name="PLoS Pathog.">
        <title>Comparative genomics of the apicomplexan parasites Toxoplasma gondii and Neospora caninum: Coccidia differing in host range and transmission strategy.</title>
        <authorList>
            <person name="Reid A.J."/>
            <person name="Vermont S.J."/>
            <person name="Cotton J.A."/>
            <person name="Harris D."/>
            <person name="Hill-Cawthorne G.A."/>
            <person name="Konen-Waisman S."/>
            <person name="Latham S.M."/>
            <person name="Mourier T."/>
            <person name="Norton R."/>
            <person name="Quail M.A."/>
            <person name="Sanders M."/>
            <person name="Shanmugam D."/>
            <person name="Sohal A."/>
            <person name="Wasmuth J.D."/>
            <person name="Brunk B."/>
            <person name="Grigg M.E."/>
            <person name="Howard J.C."/>
            <person name="Parkinson J."/>
            <person name="Roos D.S."/>
            <person name="Trees A.J."/>
            <person name="Berriman M."/>
            <person name="Pain A."/>
            <person name="Wastling J.M."/>
        </authorList>
    </citation>
    <scope>NUCLEOTIDE SEQUENCE [LARGE SCALE GENOMIC DNA]</scope>
    <source>
        <strain evidence="5">Liverpool</strain>
    </source>
</reference>
<dbReference type="GeneID" id="13442527"/>
<organism evidence="3 5">
    <name type="scientific">Neospora caninum (strain Liverpool)</name>
    <dbReference type="NCBI Taxonomy" id="572307"/>
    <lineage>
        <taxon>Eukaryota</taxon>
        <taxon>Sar</taxon>
        <taxon>Alveolata</taxon>
        <taxon>Apicomplexa</taxon>
        <taxon>Conoidasida</taxon>
        <taxon>Coccidia</taxon>
        <taxon>Eucoccidiorida</taxon>
        <taxon>Eimeriorina</taxon>
        <taxon>Sarcocystidae</taxon>
        <taxon>Neospora</taxon>
    </lineage>
</organism>